<accession>A0A2V2MU90</accession>
<comment type="caution">
    <text evidence="1">The sequence shown here is derived from an EMBL/GenBank/DDBJ whole genome shotgun (WGS) entry which is preliminary data.</text>
</comment>
<reference evidence="1 2" key="1">
    <citation type="submission" date="2018-05" db="EMBL/GenBank/DDBJ databases">
        <title>Draft genome of Methanospirillum lacunae Ki8-1.</title>
        <authorList>
            <person name="Dueholm M.S."/>
            <person name="Nielsen P.H."/>
            <person name="Bakmann L.F."/>
            <person name="Otzen D.E."/>
        </authorList>
    </citation>
    <scope>NUCLEOTIDE SEQUENCE [LARGE SCALE GENOMIC DNA]</scope>
    <source>
        <strain evidence="1 2">Ki8-1</strain>
    </source>
</reference>
<dbReference type="RefSeq" id="WP_109969453.1">
    <property type="nucleotide sequence ID" value="NZ_CP176093.1"/>
</dbReference>
<dbReference type="EMBL" id="QGMY01000009">
    <property type="protein sequence ID" value="PWR70959.1"/>
    <property type="molecule type" value="Genomic_DNA"/>
</dbReference>
<name>A0A2V2MU90_9EURY</name>
<dbReference type="AlphaFoldDB" id="A0A2V2MU90"/>
<proteinExistence type="predicted"/>
<gene>
    <name evidence="1" type="ORF">DK846_13320</name>
</gene>
<organism evidence="1 2">
    <name type="scientific">Methanospirillum lacunae</name>
    <dbReference type="NCBI Taxonomy" id="668570"/>
    <lineage>
        <taxon>Archaea</taxon>
        <taxon>Methanobacteriati</taxon>
        <taxon>Methanobacteriota</taxon>
        <taxon>Stenosarchaea group</taxon>
        <taxon>Methanomicrobia</taxon>
        <taxon>Methanomicrobiales</taxon>
        <taxon>Methanospirillaceae</taxon>
        <taxon>Methanospirillum</taxon>
    </lineage>
</organism>
<dbReference type="GeneID" id="97547319"/>
<protein>
    <submittedName>
        <fullName evidence="1">Uncharacterized protein</fullName>
    </submittedName>
</protein>
<evidence type="ECO:0000313" key="1">
    <source>
        <dbReference type="EMBL" id="PWR70959.1"/>
    </source>
</evidence>
<keyword evidence="2" id="KW-1185">Reference proteome</keyword>
<dbReference type="Proteomes" id="UP000245657">
    <property type="component" value="Unassembled WGS sequence"/>
</dbReference>
<evidence type="ECO:0000313" key="2">
    <source>
        <dbReference type="Proteomes" id="UP000245657"/>
    </source>
</evidence>
<sequence>MFLDAGVERSLGDASVYVSGILRKGEYDSSRVIGSGLSGETRVNGSGLLAFGFQGTRNRAMIIRGFVPGNMSVQDHFRYGGRI</sequence>